<accession>X1V6I6</accession>
<name>X1V6I6_9ZZZZ</name>
<evidence type="ECO:0000313" key="1">
    <source>
        <dbReference type="EMBL" id="GAJ00395.1"/>
    </source>
</evidence>
<gene>
    <name evidence="1" type="ORF">S12H4_31767</name>
</gene>
<dbReference type="AlphaFoldDB" id="X1V6I6"/>
<dbReference type="EMBL" id="BARW01018568">
    <property type="protein sequence ID" value="GAJ00395.1"/>
    <property type="molecule type" value="Genomic_DNA"/>
</dbReference>
<comment type="caution">
    <text evidence="1">The sequence shown here is derived from an EMBL/GenBank/DDBJ whole genome shotgun (WGS) entry which is preliminary data.</text>
</comment>
<sequence>MEISARNCEKPMSSVFSRLVWAQIFANVIIVRTKATNVQAIVDDCKKLSISEDFINLLNAEIISNTNDVKTQV</sequence>
<organism evidence="1">
    <name type="scientific">marine sediment metagenome</name>
    <dbReference type="NCBI Taxonomy" id="412755"/>
    <lineage>
        <taxon>unclassified sequences</taxon>
        <taxon>metagenomes</taxon>
        <taxon>ecological metagenomes</taxon>
    </lineage>
</organism>
<reference evidence="1" key="1">
    <citation type="journal article" date="2014" name="Front. Microbiol.">
        <title>High frequency of phylogenetically diverse reductive dehalogenase-homologous genes in deep subseafloor sedimentary metagenomes.</title>
        <authorList>
            <person name="Kawai M."/>
            <person name="Futagami T."/>
            <person name="Toyoda A."/>
            <person name="Takaki Y."/>
            <person name="Nishi S."/>
            <person name="Hori S."/>
            <person name="Arai W."/>
            <person name="Tsubouchi T."/>
            <person name="Morono Y."/>
            <person name="Uchiyama I."/>
            <person name="Ito T."/>
            <person name="Fujiyama A."/>
            <person name="Inagaki F."/>
            <person name="Takami H."/>
        </authorList>
    </citation>
    <scope>NUCLEOTIDE SEQUENCE</scope>
    <source>
        <strain evidence="1">Expedition CK06-06</strain>
    </source>
</reference>
<protein>
    <submittedName>
        <fullName evidence="1">Uncharacterized protein</fullName>
    </submittedName>
</protein>
<proteinExistence type="predicted"/>